<evidence type="ECO:0000256" key="3">
    <source>
        <dbReference type="ARBA" id="ARBA00022630"/>
    </source>
</evidence>
<dbReference type="Gene3D" id="3.40.50.720">
    <property type="entry name" value="NAD(P)-binding Rossmann-like Domain"/>
    <property type="match status" value="1"/>
</dbReference>
<dbReference type="STRING" id="216594.MMAR_1462"/>
<keyword evidence="3" id="KW-0285">Flavoprotein</keyword>
<comment type="cofactor">
    <cofactor evidence="1 7">
        <name>FAD</name>
        <dbReference type="ChEBI" id="CHEBI:57692"/>
    </cofactor>
</comment>
<evidence type="ECO:0000313" key="10">
    <source>
        <dbReference type="Proteomes" id="UP000001190"/>
    </source>
</evidence>
<comment type="similarity">
    <text evidence="2">Belongs to the DAMOX/DASOX family.</text>
</comment>
<evidence type="ECO:0000256" key="6">
    <source>
        <dbReference type="ARBA" id="ARBA00049547"/>
    </source>
</evidence>
<feature type="binding site" evidence="7">
    <location>
        <position position="53"/>
    </location>
    <ligand>
        <name>D-dopa</name>
        <dbReference type="ChEBI" id="CHEBI:149689"/>
    </ligand>
</feature>
<name>B2HFS0_MYCMM</name>
<dbReference type="InterPro" id="IPR023209">
    <property type="entry name" value="DAO"/>
</dbReference>
<dbReference type="EMBL" id="CP000854">
    <property type="protein sequence ID" value="ACC39915.1"/>
    <property type="molecule type" value="Genomic_DNA"/>
</dbReference>
<keyword evidence="4 7" id="KW-0274">FAD</keyword>
<feature type="binding site" evidence="7">
    <location>
        <begin position="37"/>
        <end position="38"/>
    </location>
    <ligand>
        <name>FAD</name>
        <dbReference type="ChEBI" id="CHEBI:57692"/>
    </ligand>
</feature>
<dbReference type="GO" id="GO:0003884">
    <property type="term" value="F:D-amino-acid oxidase activity"/>
    <property type="evidence" value="ECO:0007669"/>
    <property type="project" value="UniProtKB-EC"/>
</dbReference>
<dbReference type="InterPro" id="IPR006076">
    <property type="entry name" value="FAD-dep_OxRdtase"/>
</dbReference>
<dbReference type="GO" id="GO:0005737">
    <property type="term" value="C:cytoplasm"/>
    <property type="evidence" value="ECO:0007669"/>
    <property type="project" value="TreeGrafter"/>
</dbReference>
<evidence type="ECO:0000259" key="8">
    <source>
        <dbReference type="Pfam" id="PF01266"/>
    </source>
</evidence>
<dbReference type="eggNOG" id="COG0665">
    <property type="taxonomic scope" value="Bacteria"/>
</dbReference>
<dbReference type="PANTHER" id="PTHR11530:SF25">
    <property type="entry name" value="FAD DEPENDENT OXIDOREDUCTASE DOMAIN-CONTAINING PROTEIN"/>
    <property type="match status" value="1"/>
</dbReference>
<proteinExistence type="inferred from homology"/>
<dbReference type="PROSITE" id="PS00677">
    <property type="entry name" value="DAO"/>
    <property type="match status" value="1"/>
</dbReference>
<evidence type="ECO:0000256" key="1">
    <source>
        <dbReference type="ARBA" id="ARBA00001974"/>
    </source>
</evidence>
<feature type="domain" description="FAD dependent oxidoreductase" evidence="8">
    <location>
        <begin position="9"/>
        <end position="358"/>
    </location>
</feature>
<sequence length="366" mass="40281">MRPLNQARALVIGAGVSGWTTALVLARCGWRVVVVADRFGIDPASMVTDVLWQWPPSVSDCHDNQTVLTRSVTWAQDSYTSFCRLARHSRTGVNARRAVFYFSHPVEEDRAEFAKMVEVERYVPGFVHDPALIDAHGVNPDADVVDAYSYLALTIDTDWYLAWLAHEAEVAGVTAVQRRIRGPLLEQEQRLRAEYGAEVIVNCAGLGARELADDSTLDLHRCALLRIVNDACAARVTAAHVVGNNASANTQNKIFIVPLGVKRLLLGGLVEPGQYDTDLNFANHPPLQDMLDRCTEFLPILRGAQLDDLDPVRVGLQPFRPGGVRLETQPHTRIVHNYGHGGAGATLSWGCAHEVADLAYELALHR</sequence>
<comment type="catalytic activity">
    <reaction evidence="6">
        <text>a D-alpha-amino acid + O2 + H2O = a 2-oxocarboxylate + H2O2 + NH4(+)</text>
        <dbReference type="Rhea" id="RHEA:21816"/>
        <dbReference type="ChEBI" id="CHEBI:15377"/>
        <dbReference type="ChEBI" id="CHEBI:15379"/>
        <dbReference type="ChEBI" id="CHEBI:16240"/>
        <dbReference type="ChEBI" id="CHEBI:28938"/>
        <dbReference type="ChEBI" id="CHEBI:35179"/>
        <dbReference type="ChEBI" id="CHEBI:59871"/>
        <dbReference type="EC" id="1.4.3.3"/>
    </reaction>
    <physiologicalReaction direction="left-to-right" evidence="6">
        <dbReference type="Rhea" id="RHEA:21817"/>
    </physiologicalReaction>
</comment>
<protein>
    <submittedName>
        <fullName evidence="9">Conserved hypothetical oxidoreductase</fullName>
    </submittedName>
</protein>
<dbReference type="HOGENOM" id="CLU_034311_0_0_11"/>
<dbReference type="GO" id="GO:0019478">
    <property type="term" value="P:D-amino acid catabolic process"/>
    <property type="evidence" value="ECO:0007669"/>
    <property type="project" value="TreeGrafter"/>
</dbReference>
<dbReference type="PIRSF" id="PIRSF000189">
    <property type="entry name" value="D-aa_oxidase"/>
    <property type="match status" value="1"/>
</dbReference>
<evidence type="ECO:0000313" key="9">
    <source>
        <dbReference type="EMBL" id="ACC39915.1"/>
    </source>
</evidence>
<gene>
    <name evidence="9" type="ordered locus">MMAR_1462</name>
</gene>
<feature type="binding site" evidence="7">
    <location>
        <position position="342"/>
    </location>
    <ligand>
        <name>D-dopa</name>
        <dbReference type="ChEBI" id="CHEBI:149689"/>
    </ligand>
</feature>
<dbReference type="PANTHER" id="PTHR11530">
    <property type="entry name" value="D-AMINO ACID OXIDASE"/>
    <property type="match status" value="1"/>
</dbReference>
<dbReference type="AlphaFoldDB" id="B2HFS0"/>
<evidence type="ECO:0000256" key="4">
    <source>
        <dbReference type="ARBA" id="ARBA00022827"/>
    </source>
</evidence>
<keyword evidence="10" id="KW-1185">Reference proteome</keyword>
<reference evidence="9 10" key="1">
    <citation type="journal article" date="2008" name="Genome Res.">
        <title>Insights from the complete genome sequence of Mycobacterium marinum on the evolution of Mycobacterium tuberculosis.</title>
        <authorList>
            <person name="Stinear T.P."/>
            <person name="Seemann T."/>
            <person name="Harrison P.F."/>
            <person name="Jenkin G.A."/>
            <person name="Davies J.K."/>
            <person name="Johnson P.D."/>
            <person name="Abdellah Z."/>
            <person name="Arrowsmith C."/>
            <person name="Chillingworth T."/>
            <person name="Churcher C."/>
            <person name="Clarke K."/>
            <person name="Cronin A."/>
            <person name="Davis P."/>
            <person name="Goodhead I."/>
            <person name="Holroyd N."/>
            <person name="Jagels K."/>
            <person name="Lord A."/>
            <person name="Moule S."/>
            <person name="Mungall K."/>
            <person name="Norbertczak H."/>
            <person name="Quail M.A."/>
            <person name="Rabbinowitsch E."/>
            <person name="Walker D."/>
            <person name="White B."/>
            <person name="Whitehead S."/>
            <person name="Small P.L."/>
            <person name="Brosch R."/>
            <person name="Ramakrishnan L."/>
            <person name="Fischbach M.A."/>
            <person name="Parkhill J."/>
            <person name="Cole S.T."/>
        </authorList>
    </citation>
    <scope>NUCLEOTIDE SEQUENCE [LARGE SCALE GENOMIC DNA]</scope>
    <source>
        <strain evidence="10">ATCC BAA-535 / M</strain>
    </source>
</reference>
<dbReference type="OrthoDB" id="246701at2"/>
<dbReference type="InterPro" id="IPR006181">
    <property type="entry name" value="D-amino_acid_oxidase_CS"/>
</dbReference>
<dbReference type="KEGG" id="mmi:MMAR_1462"/>
<evidence type="ECO:0000256" key="5">
    <source>
        <dbReference type="ARBA" id="ARBA00023002"/>
    </source>
</evidence>
<keyword evidence="5" id="KW-0560">Oxidoreductase</keyword>
<dbReference type="Gene3D" id="3.30.9.10">
    <property type="entry name" value="D-Amino Acid Oxidase, subunit A, domain 2"/>
    <property type="match status" value="1"/>
</dbReference>
<evidence type="ECO:0000256" key="7">
    <source>
        <dbReference type="PIRSR" id="PIRSR000189-1"/>
    </source>
</evidence>
<evidence type="ECO:0000256" key="2">
    <source>
        <dbReference type="ARBA" id="ARBA00006730"/>
    </source>
</evidence>
<accession>B2HFS0</accession>
<dbReference type="RefSeq" id="WP_012393313.1">
    <property type="nucleotide sequence ID" value="NC_010612.1"/>
</dbReference>
<organism evidence="9 10">
    <name type="scientific">Mycobacterium marinum (strain ATCC BAA-535 / M)</name>
    <dbReference type="NCBI Taxonomy" id="216594"/>
    <lineage>
        <taxon>Bacteria</taxon>
        <taxon>Bacillati</taxon>
        <taxon>Actinomycetota</taxon>
        <taxon>Actinomycetes</taxon>
        <taxon>Mycobacteriales</taxon>
        <taxon>Mycobacteriaceae</taxon>
        <taxon>Mycobacterium</taxon>
        <taxon>Mycobacterium ulcerans group</taxon>
    </lineage>
</organism>
<feature type="binding site" evidence="7">
    <location>
        <begin position="341"/>
        <end position="346"/>
    </location>
    <ligand>
        <name>FAD</name>
        <dbReference type="ChEBI" id="CHEBI:57692"/>
    </ligand>
</feature>
<dbReference type="Proteomes" id="UP000001190">
    <property type="component" value="Chromosome"/>
</dbReference>
<dbReference type="SUPFAM" id="SSF51971">
    <property type="entry name" value="Nucleotide-binding domain"/>
    <property type="match status" value="1"/>
</dbReference>
<dbReference type="GO" id="GO:0071949">
    <property type="term" value="F:FAD binding"/>
    <property type="evidence" value="ECO:0007669"/>
    <property type="project" value="InterPro"/>
</dbReference>
<dbReference type="Pfam" id="PF01266">
    <property type="entry name" value="DAO"/>
    <property type="match status" value="1"/>
</dbReference>